<dbReference type="NCBIfam" id="TIGR01409">
    <property type="entry name" value="TAT_signal_seq"/>
    <property type="match status" value="1"/>
</dbReference>
<protein>
    <submittedName>
        <fullName evidence="7">Reductase</fullName>
    </submittedName>
</protein>
<dbReference type="PANTHER" id="PTHR43400">
    <property type="entry name" value="FUMARATE REDUCTASE"/>
    <property type="match status" value="1"/>
</dbReference>
<keyword evidence="8" id="KW-1185">Reference proteome</keyword>
<dbReference type="SUPFAM" id="SSF51905">
    <property type="entry name" value="FAD/NAD(P)-binding domain"/>
    <property type="match status" value="1"/>
</dbReference>
<dbReference type="InterPro" id="IPR003953">
    <property type="entry name" value="FAD-dep_OxRdtase_2_FAD-bd"/>
</dbReference>
<dbReference type="PANTHER" id="PTHR43400:SF7">
    <property type="entry name" value="FAD-DEPENDENT OXIDOREDUCTASE 2 FAD BINDING DOMAIN-CONTAINING PROTEIN"/>
    <property type="match status" value="1"/>
</dbReference>
<dbReference type="RefSeq" id="WP_244411754.1">
    <property type="nucleotide sequence ID" value="NZ_AP025564.1"/>
</dbReference>
<dbReference type="SUPFAM" id="SSF56425">
    <property type="entry name" value="Succinate dehydrogenase/fumarate reductase flavoprotein, catalytic domain"/>
    <property type="match status" value="1"/>
</dbReference>
<dbReference type="PROSITE" id="PS51318">
    <property type="entry name" value="TAT"/>
    <property type="match status" value="1"/>
</dbReference>
<evidence type="ECO:0000256" key="2">
    <source>
        <dbReference type="ARBA" id="ARBA00022630"/>
    </source>
</evidence>
<evidence type="ECO:0000313" key="7">
    <source>
        <dbReference type="EMBL" id="BDE95348.1"/>
    </source>
</evidence>
<evidence type="ECO:0000256" key="3">
    <source>
        <dbReference type="ARBA" id="ARBA00022827"/>
    </source>
</evidence>
<dbReference type="InterPro" id="IPR036188">
    <property type="entry name" value="FAD/NAD-bd_sf"/>
</dbReference>
<name>A0ABM7WGI6_9ACTN</name>
<dbReference type="InterPro" id="IPR050315">
    <property type="entry name" value="FAD-oxidoreductase_2"/>
</dbReference>
<dbReference type="PRINTS" id="PR00411">
    <property type="entry name" value="PNDRDTASEI"/>
</dbReference>
<keyword evidence="3" id="KW-0274">FAD</keyword>
<evidence type="ECO:0000259" key="6">
    <source>
        <dbReference type="Pfam" id="PF00890"/>
    </source>
</evidence>
<sequence length="542" mass="56669">MDAKLDRRAFLGLVGAGALTAGLGLAGCSPEQNGGNQAASAEPADAPAQAPAGIARKEGSETKACDVAIVGAGAAGLLAALKLTEGGKSVVVIEKAPSAAMSNFSMCGGPTACETKLQEQENATVTLDTMFTYMNEFSRTSVNGALLRNTLSHTGDAINTMLDLGIPMTLIPDSYGVGFRGRHMFDTGGEERVAPLVQAIEAAGGEFLFSTAAEKVIMEDGVAKGVQTDKGIDVMADSVVVCAGGFLGSEDMQMDRFNTKVYALGNTLSDGTGIAMVLDAGGAWDRNFAVLGNECGAVSAATEGSPFNPDWTNVNEHYGYWLFGGLYTDTAGERFINEGKIAQFPLAIGGEALLRAGKAYVIMDSDYYEAVKGDGIFAYLGQPESWVPGPMADYYKTTPENAEAHLAQAIDEGWALKADSLSEIAEKFSLDSLEATVEKYNGFCDAGADGDFGKDPAFLKAVKTAPFYAFEYVPSAWGTNGGVKVDSHLRAMDEKNNPIPGLYVAGVDQGSVYSVPYYTNEGASVGLALGSGVYVAEEIMKS</sequence>
<reference evidence="7 8" key="1">
    <citation type="submission" date="2022-01" db="EMBL/GenBank/DDBJ databases">
        <title>Novel bile acid biosynthetic pathways are enriched in the microbiome of centenarians.</title>
        <authorList>
            <person name="Sato Y."/>
            <person name="Atarashi K."/>
            <person name="Plichta R.D."/>
            <person name="Arai Y."/>
            <person name="Sasajima S."/>
            <person name="Kearney M.S."/>
            <person name="Suda W."/>
            <person name="Takeshita K."/>
            <person name="Sasaki T."/>
            <person name="Okamoto S."/>
            <person name="Skelly N.A."/>
            <person name="Okamura Y."/>
            <person name="Vlamakis H."/>
            <person name="Li Y."/>
            <person name="Tanoue T."/>
            <person name="Takei H."/>
            <person name="Nittono H."/>
            <person name="Narushima S."/>
            <person name="Irie J."/>
            <person name="Itoh H."/>
            <person name="Moriya K."/>
            <person name="Sugiura Y."/>
            <person name="Suematsu M."/>
            <person name="Moritoki N."/>
            <person name="Shibata S."/>
            <person name="Littman R.D."/>
            <person name="Fischbach A.M."/>
            <person name="Uwamino Y."/>
            <person name="Inoue T."/>
            <person name="Honda A."/>
            <person name="Hattori M."/>
            <person name="Murai T."/>
            <person name="Xavier J.R."/>
            <person name="Hirose N."/>
            <person name="Honda K."/>
        </authorList>
    </citation>
    <scope>NUCLEOTIDE SEQUENCE [LARGE SCALE GENOMIC DNA]</scope>
    <source>
        <strain evidence="7 8">CE91-St30</strain>
    </source>
</reference>
<accession>A0ABM7WGI6</accession>
<evidence type="ECO:0000256" key="5">
    <source>
        <dbReference type="SAM" id="MobiDB-lite"/>
    </source>
</evidence>
<feature type="compositionally biased region" description="Low complexity" evidence="5">
    <location>
        <begin position="38"/>
        <end position="54"/>
    </location>
</feature>
<comment type="cofactor">
    <cofactor evidence="1">
        <name>FAD</name>
        <dbReference type="ChEBI" id="CHEBI:57692"/>
    </cofactor>
</comment>
<evidence type="ECO:0000256" key="1">
    <source>
        <dbReference type="ARBA" id="ARBA00001974"/>
    </source>
</evidence>
<organism evidence="7 8">
    <name type="scientific">Raoultibacter timonensis</name>
    <dbReference type="NCBI Taxonomy" id="1907662"/>
    <lineage>
        <taxon>Bacteria</taxon>
        <taxon>Bacillati</taxon>
        <taxon>Actinomycetota</taxon>
        <taxon>Coriobacteriia</taxon>
        <taxon>Eggerthellales</taxon>
        <taxon>Eggerthellaceae</taxon>
        <taxon>Raoultibacter</taxon>
    </lineage>
</organism>
<dbReference type="InterPro" id="IPR006311">
    <property type="entry name" value="TAT_signal"/>
</dbReference>
<dbReference type="InterPro" id="IPR027477">
    <property type="entry name" value="Succ_DH/fumarate_Rdtase_cat_sf"/>
</dbReference>
<dbReference type="PROSITE" id="PS51257">
    <property type="entry name" value="PROKAR_LIPOPROTEIN"/>
    <property type="match status" value="1"/>
</dbReference>
<proteinExistence type="predicted"/>
<dbReference type="EMBL" id="AP025564">
    <property type="protein sequence ID" value="BDE95348.1"/>
    <property type="molecule type" value="Genomic_DNA"/>
</dbReference>
<dbReference type="InterPro" id="IPR019546">
    <property type="entry name" value="TAT_signal_bac_arc"/>
</dbReference>
<evidence type="ECO:0000313" key="8">
    <source>
        <dbReference type="Proteomes" id="UP001320544"/>
    </source>
</evidence>
<dbReference type="Pfam" id="PF00890">
    <property type="entry name" value="FAD_binding_2"/>
    <property type="match status" value="1"/>
</dbReference>
<dbReference type="Gene3D" id="3.90.700.10">
    <property type="entry name" value="Succinate dehydrogenase/fumarate reductase flavoprotein, catalytic domain"/>
    <property type="match status" value="1"/>
</dbReference>
<dbReference type="Proteomes" id="UP001320544">
    <property type="component" value="Chromosome"/>
</dbReference>
<keyword evidence="2" id="KW-0285">Flavoprotein</keyword>
<evidence type="ECO:0000256" key="4">
    <source>
        <dbReference type="ARBA" id="ARBA00023002"/>
    </source>
</evidence>
<gene>
    <name evidence="7" type="ORF">CE91St30_06810</name>
</gene>
<feature type="domain" description="FAD-dependent oxidoreductase 2 FAD-binding" evidence="6">
    <location>
        <begin position="66"/>
        <end position="513"/>
    </location>
</feature>
<dbReference type="Gene3D" id="3.50.50.60">
    <property type="entry name" value="FAD/NAD(P)-binding domain"/>
    <property type="match status" value="1"/>
</dbReference>
<keyword evidence="4" id="KW-0560">Oxidoreductase</keyword>
<feature type="region of interest" description="Disordered" evidence="5">
    <location>
        <begin position="32"/>
        <end position="57"/>
    </location>
</feature>